<evidence type="ECO:0000256" key="1">
    <source>
        <dbReference type="ARBA" id="ARBA00007409"/>
    </source>
</evidence>
<dbReference type="PROSITE" id="PS50404">
    <property type="entry name" value="GST_NTER"/>
    <property type="match status" value="1"/>
</dbReference>
<dbReference type="CDD" id="cd00570">
    <property type="entry name" value="GST_N_family"/>
    <property type="match status" value="1"/>
</dbReference>
<name>A0A1X6NG95_9APHY</name>
<reference evidence="5 6" key="1">
    <citation type="submission" date="2017-04" db="EMBL/GenBank/DDBJ databases">
        <title>Genome Sequence of the Model Brown-Rot Fungus Postia placenta SB12.</title>
        <authorList>
            <consortium name="DOE Joint Genome Institute"/>
            <person name="Gaskell J."/>
            <person name="Kersten P."/>
            <person name="Larrondo L.F."/>
            <person name="Canessa P."/>
            <person name="Martinez D."/>
            <person name="Hibbett D."/>
            <person name="Schmoll M."/>
            <person name="Kubicek C.P."/>
            <person name="Martinez A.T."/>
            <person name="Yadav J."/>
            <person name="Master E."/>
            <person name="Magnuson J.K."/>
            <person name="James T."/>
            <person name="Yaver D."/>
            <person name="Berka R."/>
            <person name="Labutti K."/>
            <person name="Lipzen A."/>
            <person name="Aerts A."/>
            <person name="Barry K."/>
            <person name="Henrissat B."/>
            <person name="Blanchette R."/>
            <person name="Grigoriev I."/>
            <person name="Cullen D."/>
        </authorList>
    </citation>
    <scope>NUCLEOTIDE SEQUENCE [LARGE SCALE GENOMIC DNA]</scope>
    <source>
        <strain evidence="5 6">MAD-698-R-SB12</strain>
    </source>
</reference>
<accession>A0A1X6NG95</accession>
<evidence type="ECO:0000313" key="6">
    <source>
        <dbReference type="Proteomes" id="UP000194127"/>
    </source>
</evidence>
<dbReference type="OrthoDB" id="412788at2759"/>
<evidence type="ECO:0000259" key="4">
    <source>
        <dbReference type="PROSITE" id="PS50405"/>
    </source>
</evidence>
<dbReference type="Gene3D" id="1.20.1050.10">
    <property type="match status" value="1"/>
</dbReference>
<evidence type="ECO:0008006" key="7">
    <source>
        <dbReference type="Google" id="ProtNLM"/>
    </source>
</evidence>
<dbReference type="PROSITE" id="PS50405">
    <property type="entry name" value="GST_CTER"/>
    <property type="match status" value="1"/>
</dbReference>
<feature type="region of interest" description="Disordered" evidence="2">
    <location>
        <begin position="96"/>
        <end position="116"/>
    </location>
</feature>
<dbReference type="EMBL" id="KZ110591">
    <property type="protein sequence ID" value="OSX67540.1"/>
    <property type="molecule type" value="Genomic_DNA"/>
</dbReference>
<dbReference type="Proteomes" id="UP000194127">
    <property type="component" value="Unassembled WGS sequence"/>
</dbReference>
<evidence type="ECO:0000313" key="5">
    <source>
        <dbReference type="EMBL" id="OSX67540.1"/>
    </source>
</evidence>
<dbReference type="InterPro" id="IPR036282">
    <property type="entry name" value="Glutathione-S-Trfase_C_sf"/>
</dbReference>
<feature type="domain" description="GST C-terminal" evidence="4">
    <location>
        <begin position="167"/>
        <end position="356"/>
    </location>
</feature>
<keyword evidence="6" id="KW-1185">Reference proteome</keyword>
<organism evidence="5 6">
    <name type="scientific">Postia placenta MAD-698-R-SB12</name>
    <dbReference type="NCBI Taxonomy" id="670580"/>
    <lineage>
        <taxon>Eukaryota</taxon>
        <taxon>Fungi</taxon>
        <taxon>Dikarya</taxon>
        <taxon>Basidiomycota</taxon>
        <taxon>Agaricomycotina</taxon>
        <taxon>Agaricomycetes</taxon>
        <taxon>Polyporales</taxon>
        <taxon>Adustoporiaceae</taxon>
        <taxon>Rhodonia</taxon>
    </lineage>
</organism>
<dbReference type="InterPro" id="IPR036249">
    <property type="entry name" value="Thioredoxin-like_sf"/>
</dbReference>
<dbReference type="AlphaFoldDB" id="A0A1X6NG95"/>
<dbReference type="InterPro" id="IPR010987">
    <property type="entry name" value="Glutathione-S-Trfase_C-like"/>
</dbReference>
<dbReference type="PANTHER" id="PTHR44051:SF8">
    <property type="entry name" value="GLUTATHIONE S-TRANSFERASE GSTA"/>
    <property type="match status" value="1"/>
</dbReference>
<dbReference type="SUPFAM" id="SSF52833">
    <property type="entry name" value="Thioredoxin-like"/>
    <property type="match status" value="1"/>
</dbReference>
<evidence type="ECO:0000259" key="3">
    <source>
        <dbReference type="PROSITE" id="PS50404"/>
    </source>
</evidence>
<dbReference type="Gene3D" id="3.40.30.10">
    <property type="entry name" value="Glutaredoxin"/>
    <property type="match status" value="1"/>
</dbReference>
<dbReference type="GeneID" id="36322268"/>
<dbReference type="PANTHER" id="PTHR44051">
    <property type="entry name" value="GLUTATHIONE S-TRANSFERASE-RELATED"/>
    <property type="match status" value="1"/>
</dbReference>
<gene>
    <name evidence="5" type="ORF">POSPLADRAFT_1038044</name>
</gene>
<protein>
    <recommendedName>
        <fullName evidence="7">GST N-terminal domain-containing protein</fullName>
    </recommendedName>
</protein>
<dbReference type="CDD" id="cd00299">
    <property type="entry name" value="GST_C_family"/>
    <property type="match status" value="1"/>
</dbReference>
<feature type="compositionally biased region" description="Low complexity" evidence="2">
    <location>
        <begin position="100"/>
        <end position="116"/>
    </location>
</feature>
<dbReference type="InterPro" id="IPR004045">
    <property type="entry name" value="Glutathione_S-Trfase_N"/>
</dbReference>
<dbReference type="RefSeq" id="XP_024344334.1">
    <property type="nucleotide sequence ID" value="XM_024477318.1"/>
</dbReference>
<feature type="domain" description="GST N-terminal" evidence="3">
    <location>
        <begin position="7"/>
        <end position="103"/>
    </location>
</feature>
<comment type="similarity">
    <text evidence="1">Belongs to the GST superfamily.</text>
</comment>
<sequence length="356" mass="39585">MASPDLPKAALYYFPKSIWSTIPLLVLEEKGYAPDEIDLKVVDLHKGEQYTPSYLRLNPNGTVPTLVVPLHKTLSLEIESRYKAIQDSKSIAEFLDKSRSTQSRTHTTSSAPSPSLSPATIAFSAVSEKVIALIRSDAANPNALTILNGHDEESLRVVTEARLWVLTARQQALERLLTDNESANISVSEKTRRFWETKKNSVADYLPVLQDAEKPTDQLDGHARQVRENYWKDSKAAWFALRQALLQLNQEIIGPYVLGDQLSLADLHLAAWLARLVKLSGGTISDDGNTAIERIEAHTGPAFSLPKDLSVAEARRRAGLPIPDADSNERQNRLAAFWDAVKERPSFKKVYAEGLH</sequence>
<dbReference type="Pfam" id="PF13409">
    <property type="entry name" value="GST_N_2"/>
    <property type="match status" value="1"/>
</dbReference>
<proteinExistence type="inferred from homology"/>
<dbReference type="STRING" id="670580.A0A1X6NG95"/>
<evidence type="ECO:0000256" key="2">
    <source>
        <dbReference type="SAM" id="MobiDB-lite"/>
    </source>
</evidence>
<dbReference type="SUPFAM" id="SSF47616">
    <property type="entry name" value="GST C-terminal domain-like"/>
    <property type="match status" value="1"/>
</dbReference>